<dbReference type="Proteomes" id="UP001597373">
    <property type="component" value="Unassembled WGS sequence"/>
</dbReference>
<keyword evidence="2" id="KW-1133">Transmembrane helix</keyword>
<protein>
    <recommendedName>
        <fullName evidence="5">SPOR domain-containing protein</fullName>
    </recommendedName>
</protein>
<name>A0ABW5DGW6_9HYPH</name>
<evidence type="ECO:0000313" key="4">
    <source>
        <dbReference type="Proteomes" id="UP001597373"/>
    </source>
</evidence>
<organism evidence="3 4">
    <name type="scientific">Chelativorans composti</name>
    <dbReference type="NCBI Taxonomy" id="768533"/>
    <lineage>
        <taxon>Bacteria</taxon>
        <taxon>Pseudomonadati</taxon>
        <taxon>Pseudomonadota</taxon>
        <taxon>Alphaproteobacteria</taxon>
        <taxon>Hyphomicrobiales</taxon>
        <taxon>Phyllobacteriaceae</taxon>
        <taxon>Chelativorans</taxon>
    </lineage>
</organism>
<feature type="region of interest" description="Disordered" evidence="1">
    <location>
        <begin position="1"/>
        <end position="44"/>
    </location>
</feature>
<dbReference type="EMBL" id="JBHUIR010000038">
    <property type="protein sequence ID" value="MFD2260333.1"/>
    <property type="molecule type" value="Genomic_DNA"/>
</dbReference>
<feature type="compositionally biased region" description="Polar residues" evidence="1">
    <location>
        <begin position="35"/>
        <end position="44"/>
    </location>
</feature>
<feature type="compositionally biased region" description="Basic and acidic residues" evidence="1">
    <location>
        <begin position="7"/>
        <end position="28"/>
    </location>
</feature>
<keyword evidence="2" id="KW-0812">Transmembrane</keyword>
<keyword evidence="4" id="KW-1185">Reference proteome</keyword>
<dbReference type="RefSeq" id="WP_345099160.1">
    <property type="nucleotide sequence ID" value="NZ_BAABGS010000021.1"/>
</dbReference>
<evidence type="ECO:0000313" key="3">
    <source>
        <dbReference type="EMBL" id="MFD2260333.1"/>
    </source>
</evidence>
<comment type="caution">
    <text evidence="3">The sequence shown here is derived from an EMBL/GenBank/DDBJ whole genome shotgun (WGS) entry which is preliminary data.</text>
</comment>
<evidence type="ECO:0008006" key="5">
    <source>
        <dbReference type="Google" id="ProtNLM"/>
    </source>
</evidence>
<sequence length="198" mass="20859">MGTKEQAGPDRVERRGDLPEGADGHPRDLPPASQPIGSRQVPSQAAANTGHIPRFFSTDEALARLDAASRPDRAARHSAVWYWPFLLGALGAVVVAGSMMAWLGEMPVLSPQTVSGTPSEGAPLPFVLVSFAEGVSMSDVTKTLEGLGLEFMAGPFPGGVYRVAVPAETVSDYDTLVKALEADPVISWIVIGRRPQAG</sequence>
<accession>A0ABW5DGW6</accession>
<reference evidence="4" key="1">
    <citation type="journal article" date="2019" name="Int. J. Syst. Evol. Microbiol.">
        <title>The Global Catalogue of Microorganisms (GCM) 10K type strain sequencing project: providing services to taxonomists for standard genome sequencing and annotation.</title>
        <authorList>
            <consortium name="The Broad Institute Genomics Platform"/>
            <consortium name="The Broad Institute Genome Sequencing Center for Infectious Disease"/>
            <person name="Wu L."/>
            <person name="Ma J."/>
        </authorList>
    </citation>
    <scope>NUCLEOTIDE SEQUENCE [LARGE SCALE GENOMIC DNA]</scope>
    <source>
        <strain evidence="4">KCTC 23707</strain>
    </source>
</reference>
<evidence type="ECO:0000256" key="1">
    <source>
        <dbReference type="SAM" id="MobiDB-lite"/>
    </source>
</evidence>
<evidence type="ECO:0000256" key="2">
    <source>
        <dbReference type="SAM" id="Phobius"/>
    </source>
</evidence>
<proteinExistence type="predicted"/>
<feature type="transmembrane region" description="Helical" evidence="2">
    <location>
        <begin position="80"/>
        <end position="103"/>
    </location>
</feature>
<gene>
    <name evidence="3" type="ORF">ACFSMZ_11230</name>
</gene>
<keyword evidence="2" id="KW-0472">Membrane</keyword>